<dbReference type="UniPathway" id="UPA00098">
    <property type="reaction ID" value="UER00360"/>
</dbReference>
<dbReference type="HAMAP" id="MF_00412">
    <property type="entry name" value="ProA"/>
    <property type="match status" value="1"/>
</dbReference>
<gene>
    <name evidence="7" type="primary">proA</name>
    <name evidence="9" type="ORF">PYTT_0482</name>
</gene>
<keyword evidence="3 7" id="KW-0641">Proline biosynthesis</keyword>
<dbReference type="OrthoDB" id="9809970at2"/>
<keyword evidence="7" id="KW-0963">Cytoplasm</keyword>
<dbReference type="GO" id="GO:0005737">
    <property type="term" value="C:cytoplasm"/>
    <property type="evidence" value="ECO:0007669"/>
    <property type="project" value="UniProtKB-SubCell"/>
</dbReference>
<dbReference type="SUPFAM" id="SSF53720">
    <property type="entry name" value="ALDH-like"/>
    <property type="match status" value="1"/>
</dbReference>
<dbReference type="Gene3D" id="3.40.605.10">
    <property type="entry name" value="Aldehyde Dehydrogenase, Chain A, domain 1"/>
    <property type="match status" value="1"/>
</dbReference>
<comment type="similarity">
    <text evidence="7">Belongs to the gamma-glutamyl phosphate reductase family.</text>
</comment>
<evidence type="ECO:0000313" key="9">
    <source>
        <dbReference type="EMBL" id="SEH75654.1"/>
    </source>
</evidence>
<evidence type="ECO:0000256" key="3">
    <source>
        <dbReference type="ARBA" id="ARBA00022650"/>
    </source>
</evidence>
<keyword evidence="10" id="KW-1185">Reference proteome</keyword>
<dbReference type="EC" id="1.2.1.41" evidence="7"/>
<organism evidence="9 10">
    <name type="scientific">Akkermansia glycaniphila</name>
    <dbReference type="NCBI Taxonomy" id="1679444"/>
    <lineage>
        <taxon>Bacteria</taxon>
        <taxon>Pseudomonadati</taxon>
        <taxon>Verrucomicrobiota</taxon>
        <taxon>Verrucomicrobiia</taxon>
        <taxon>Verrucomicrobiales</taxon>
        <taxon>Akkermansiaceae</taxon>
        <taxon>Akkermansia</taxon>
    </lineage>
</organism>
<dbReference type="InterPro" id="IPR015590">
    <property type="entry name" value="Aldehyde_DH_dom"/>
</dbReference>
<dbReference type="PIRSF" id="PIRSF000151">
    <property type="entry name" value="GPR"/>
    <property type="match status" value="1"/>
</dbReference>
<comment type="catalytic activity">
    <reaction evidence="6 7">
        <text>L-glutamate 5-semialdehyde + phosphate + NADP(+) = L-glutamyl 5-phosphate + NADPH + H(+)</text>
        <dbReference type="Rhea" id="RHEA:19541"/>
        <dbReference type="ChEBI" id="CHEBI:15378"/>
        <dbReference type="ChEBI" id="CHEBI:43474"/>
        <dbReference type="ChEBI" id="CHEBI:57783"/>
        <dbReference type="ChEBI" id="CHEBI:58066"/>
        <dbReference type="ChEBI" id="CHEBI:58274"/>
        <dbReference type="ChEBI" id="CHEBI:58349"/>
        <dbReference type="EC" id="1.2.1.41"/>
    </reaction>
</comment>
<dbReference type="InterPro" id="IPR016162">
    <property type="entry name" value="Ald_DH_N"/>
</dbReference>
<comment type="subcellular location">
    <subcellularLocation>
        <location evidence="7">Cytoplasm</location>
    </subcellularLocation>
</comment>
<dbReference type="PROSITE" id="PS01223">
    <property type="entry name" value="PROA"/>
    <property type="match status" value="1"/>
</dbReference>
<keyword evidence="4 7" id="KW-0521">NADP</keyword>
<protein>
    <recommendedName>
        <fullName evidence="7">Gamma-glutamyl phosphate reductase</fullName>
        <shortName evidence="7">GPR</shortName>
        <ecNumber evidence="7">1.2.1.41</ecNumber>
    </recommendedName>
    <alternativeName>
        <fullName evidence="7">Glutamate-5-semialdehyde dehydrogenase</fullName>
    </alternativeName>
    <alternativeName>
        <fullName evidence="7">Glutamyl-gamma-semialdehyde dehydrogenase</fullName>
        <shortName evidence="7">GSA dehydrogenase</shortName>
    </alternativeName>
</protein>
<dbReference type="GO" id="GO:0055129">
    <property type="term" value="P:L-proline biosynthetic process"/>
    <property type="evidence" value="ECO:0007669"/>
    <property type="project" value="UniProtKB-UniRule"/>
</dbReference>
<proteinExistence type="inferred from homology"/>
<dbReference type="NCBIfam" id="TIGR00407">
    <property type="entry name" value="proA"/>
    <property type="match status" value="1"/>
</dbReference>
<dbReference type="InterPro" id="IPR000965">
    <property type="entry name" value="GPR_dom"/>
</dbReference>
<dbReference type="FunFam" id="3.40.309.10:FF:000006">
    <property type="entry name" value="Gamma-glutamyl phosphate reductase"/>
    <property type="match status" value="1"/>
</dbReference>
<reference evidence="10" key="1">
    <citation type="submission" date="2016-09" db="EMBL/GenBank/DDBJ databases">
        <authorList>
            <person name="Koehorst J."/>
        </authorList>
    </citation>
    <scope>NUCLEOTIDE SEQUENCE [LARGE SCALE GENOMIC DNA]</scope>
</reference>
<keyword evidence="2 7" id="KW-0028">Amino-acid biosynthesis</keyword>
<dbReference type="InterPro" id="IPR016163">
    <property type="entry name" value="Ald_DH_C"/>
</dbReference>
<evidence type="ECO:0000256" key="6">
    <source>
        <dbReference type="ARBA" id="ARBA00049024"/>
    </source>
</evidence>
<evidence type="ECO:0000256" key="2">
    <source>
        <dbReference type="ARBA" id="ARBA00022605"/>
    </source>
</evidence>
<sequence>MSAIQACAEAARTAARQLALFPNSVRSEALRRIAQAVREASGTLLAANREDVRLSEEKGRPAAFLDRLRLTPERIEQMAAGMEKVASLPDPLGETIAEWTRPNGLRIRQVRVPIGVIGFIYESRATVTCDAAALCLKSGNAVILRGGSESLGSNLVLADIFERELPAAGLPAASVQLLRSGSRDEVLELCACGGLVDVIIPRGGKGLVSTVVEHAKMPVLKHMDGICHTYVDETADFAKAIDIADDAKTQRPGVCNAMETLLVHRNIAADFLPRMAARLAARGVEIRACAESLPLMPGSLPATEEDWRTEYEDLILSVKTVGSLQEAIDHINRYGSHHSDAIITENAEHADAFQRGVDSACVYHNCSTRFSDGEEYGFGAEIGIGTDKLHARGPMGLRELTSYQYRVTGSGQVKDPARLA</sequence>
<dbReference type="NCBIfam" id="NF001221">
    <property type="entry name" value="PRK00197.1"/>
    <property type="match status" value="1"/>
</dbReference>
<dbReference type="InterPro" id="IPR016161">
    <property type="entry name" value="Ald_DH/histidinol_DH"/>
</dbReference>
<evidence type="ECO:0000259" key="8">
    <source>
        <dbReference type="Pfam" id="PF00171"/>
    </source>
</evidence>
<dbReference type="GO" id="GO:0004350">
    <property type="term" value="F:glutamate-5-semialdehyde dehydrogenase activity"/>
    <property type="evidence" value="ECO:0007669"/>
    <property type="project" value="UniProtKB-UniRule"/>
</dbReference>
<dbReference type="PANTHER" id="PTHR11063">
    <property type="entry name" value="GLUTAMATE SEMIALDEHYDE DEHYDROGENASE"/>
    <property type="match status" value="1"/>
</dbReference>
<dbReference type="AlphaFoldDB" id="A0A1C7PBN8"/>
<dbReference type="PANTHER" id="PTHR11063:SF8">
    <property type="entry name" value="DELTA-1-PYRROLINE-5-CARBOXYLATE SYNTHASE"/>
    <property type="match status" value="1"/>
</dbReference>
<evidence type="ECO:0000256" key="7">
    <source>
        <dbReference type="HAMAP-Rule" id="MF_00412"/>
    </source>
</evidence>
<evidence type="ECO:0000313" key="10">
    <source>
        <dbReference type="Proteomes" id="UP000176204"/>
    </source>
</evidence>
<dbReference type="Gene3D" id="3.40.309.10">
    <property type="entry name" value="Aldehyde Dehydrogenase, Chain A, domain 2"/>
    <property type="match status" value="1"/>
</dbReference>
<dbReference type="GO" id="GO:0050661">
    <property type="term" value="F:NADP binding"/>
    <property type="evidence" value="ECO:0007669"/>
    <property type="project" value="InterPro"/>
</dbReference>
<feature type="domain" description="Aldehyde dehydrogenase" evidence="8">
    <location>
        <begin position="4"/>
        <end position="281"/>
    </location>
</feature>
<name>A0A1C7PBN8_9BACT</name>
<dbReference type="STRING" id="1679444.PYTT_0482"/>
<accession>A0A1C7PBN8</accession>
<dbReference type="PATRIC" id="fig|1679444.3.peg.798"/>
<dbReference type="KEGG" id="agl:PYTT_0482"/>
<dbReference type="EMBL" id="LT629973">
    <property type="protein sequence ID" value="SEH75654.1"/>
    <property type="molecule type" value="Genomic_DNA"/>
</dbReference>
<dbReference type="Proteomes" id="UP000176204">
    <property type="component" value="Chromosome I"/>
</dbReference>
<evidence type="ECO:0000256" key="1">
    <source>
        <dbReference type="ARBA" id="ARBA00004985"/>
    </source>
</evidence>
<dbReference type="InterPro" id="IPR020593">
    <property type="entry name" value="G-glutamylP_reductase_CS"/>
</dbReference>
<dbReference type="RefSeq" id="WP_067776393.1">
    <property type="nucleotide sequence ID" value="NZ_LIGX01000028.1"/>
</dbReference>
<keyword evidence="5 7" id="KW-0560">Oxidoreductase</keyword>
<evidence type="ECO:0000256" key="5">
    <source>
        <dbReference type="ARBA" id="ARBA00023002"/>
    </source>
</evidence>
<dbReference type="InterPro" id="IPR012134">
    <property type="entry name" value="Glu-5-SA_DH"/>
</dbReference>
<dbReference type="CDD" id="cd07079">
    <property type="entry name" value="ALDH_F18-19_ProA-GPR"/>
    <property type="match status" value="1"/>
</dbReference>
<dbReference type="Pfam" id="PF00171">
    <property type="entry name" value="Aldedh"/>
    <property type="match status" value="1"/>
</dbReference>
<comment type="function">
    <text evidence="7">Catalyzes the NADPH-dependent reduction of L-glutamate 5-phosphate into L-glutamate 5-semialdehyde and phosphate. The product spontaneously undergoes cyclization to form 1-pyrroline-5-carboxylate.</text>
</comment>
<evidence type="ECO:0000256" key="4">
    <source>
        <dbReference type="ARBA" id="ARBA00022857"/>
    </source>
</evidence>
<comment type="pathway">
    <text evidence="1 7">Amino-acid biosynthesis; L-proline biosynthesis; L-glutamate 5-semialdehyde from L-glutamate: step 2/2.</text>
</comment>